<protein>
    <recommendedName>
        <fullName evidence="4">Adenylate cyclase</fullName>
    </recommendedName>
</protein>
<gene>
    <name evidence="2" type="ORF">SAMN02745725_00535</name>
</gene>
<name>A0A1M6BNJ6_PSEXY</name>
<evidence type="ECO:0000313" key="3">
    <source>
        <dbReference type="Proteomes" id="UP000184185"/>
    </source>
</evidence>
<dbReference type="AlphaFoldDB" id="A0A1M6BNJ6"/>
<organism evidence="2 3">
    <name type="scientific">Pseudobutyrivibrio xylanivorans DSM 14809</name>
    <dbReference type="NCBI Taxonomy" id="1123012"/>
    <lineage>
        <taxon>Bacteria</taxon>
        <taxon>Bacillati</taxon>
        <taxon>Bacillota</taxon>
        <taxon>Clostridia</taxon>
        <taxon>Lachnospirales</taxon>
        <taxon>Lachnospiraceae</taxon>
        <taxon>Pseudobutyrivibrio</taxon>
    </lineage>
</organism>
<dbReference type="EMBL" id="FQYQ01000002">
    <property type="protein sequence ID" value="SHI50234.1"/>
    <property type="molecule type" value="Genomic_DNA"/>
</dbReference>
<accession>A0A1M6BNJ6</accession>
<feature type="region of interest" description="Disordered" evidence="1">
    <location>
        <begin position="117"/>
        <end position="145"/>
    </location>
</feature>
<sequence>MSENVKSTSLRFNLDKAADRKAWEYLQTMDKEEFRSYSHAVATSVNYFFDRYYQSKDDPYLETREKEERFVQKIVEAVEHTLGNVLPLFLSGYVAALCTAAPDGTMVIPKSTAGIAAEDSADNSGTDEADIEVNPEDIPWDYLDG</sequence>
<feature type="compositionally biased region" description="Acidic residues" evidence="1">
    <location>
        <begin position="119"/>
        <end position="145"/>
    </location>
</feature>
<dbReference type="OrthoDB" id="1916917at2"/>
<evidence type="ECO:0000313" key="2">
    <source>
        <dbReference type="EMBL" id="SHI50234.1"/>
    </source>
</evidence>
<reference evidence="2 3" key="1">
    <citation type="submission" date="2016-11" db="EMBL/GenBank/DDBJ databases">
        <authorList>
            <person name="Jaros S."/>
            <person name="Januszkiewicz K."/>
            <person name="Wedrychowicz H."/>
        </authorList>
    </citation>
    <scope>NUCLEOTIDE SEQUENCE [LARGE SCALE GENOMIC DNA]</scope>
    <source>
        <strain evidence="2 3">DSM 14809</strain>
    </source>
</reference>
<dbReference type="RefSeq" id="WP_072912356.1">
    <property type="nucleotide sequence ID" value="NZ_FQYQ01000002.1"/>
</dbReference>
<keyword evidence="3" id="KW-1185">Reference proteome</keyword>
<proteinExistence type="predicted"/>
<evidence type="ECO:0008006" key="4">
    <source>
        <dbReference type="Google" id="ProtNLM"/>
    </source>
</evidence>
<evidence type="ECO:0000256" key="1">
    <source>
        <dbReference type="SAM" id="MobiDB-lite"/>
    </source>
</evidence>
<dbReference type="Proteomes" id="UP000184185">
    <property type="component" value="Unassembled WGS sequence"/>
</dbReference>